<accession>A0A0S2HZP7</accession>
<evidence type="ECO:0000313" key="1">
    <source>
        <dbReference type="EMBL" id="ALO15486.1"/>
    </source>
</evidence>
<dbReference type="Proteomes" id="UP000064893">
    <property type="component" value="Chromosome"/>
</dbReference>
<keyword evidence="2" id="KW-1185">Reference proteome</keyword>
<dbReference type="EMBL" id="CP013118">
    <property type="protein sequence ID" value="ALO15486.1"/>
    <property type="molecule type" value="Genomic_DNA"/>
</dbReference>
<dbReference type="RefSeq" id="WP_157754609.1">
    <property type="nucleotide sequence ID" value="NZ_CP013118.1"/>
</dbReference>
<organism evidence="1 2">
    <name type="scientific">Salinivirga cyanobacteriivorans</name>
    <dbReference type="NCBI Taxonomy" id="1307839"/>
    <lineage>
        <taxon>Bacteria</taxon>
        <taxon>Pseudomonadati</taxon>
        <taxon>Bacteroidota</taxon>
        <taxon>Bacteroidia</taxon>
        <taxon>Bacteroidales</taxon>
        <taxon>Salinivirgaceae</taxon>
        <taxon>Salinivirga</taxon>
    </lineage>
</organism>
<dbReference type="KEGG" id="blq:L21SP5_01846"/>
<dbReference type="STRING" id="1307839.L21SP5_01846"/>
<evidence type="ECO:0000313" key="2">
    <source>
        <dbReference type="Proteomes" id="UP000064893"/>
    </source>
</evidence>
<proteinExistence type="predicted"/>
<protein>
    <submittedName>
        <fullName evidence="1">Uncharacterized protein</fullName>
    </submittedName>
</protein>
<reference evidence="1 2" key="1">
    <citation type="submission" date="2015-11" db="EMBL/GenBank/DDBJ databases">
        <title>Description and complete genome sequence of a novel strain predominating in hypersaline microbial mats and representing a new family of the Bacteriodetes phylum.</title>
        <authorList>
            <person name="Spring S."/>
            <person name="Bunk B."/>
            <person name="Sproer C."/>
            <person name="Klenk H.-P."/>
        </authorList>
    </citation>
    <scope>NUCLEOTIDE SEQUENCE [LARGE SCALE GENOMIC DNA]</scope>
    <source>
        <strain evidence="1 2">L21-Spi-D4</strain>
    </source>
</reference>
<sequence length="56" mass="6870">MHNFHELSLTPPGELSRIYNELIAKTEYERLSREDKYKIEYLQLQMHEQSDVFNHF</sequence>
<gene>
    <name evidence="1" type="ORF">L21SP5_01846</name>
</gene>
<name>A0A0S2HZP7_9BACT</name>
<dbReference type="AlphaFoldDB" id="A0A0S2HZP7"/>